<dbReference type="Proteomes" id="UP000239068">
    <property type="component" value="Unassembled WGS sequence"/>
</dbReference>
<reference evidence="1 2" key="1">
    <citation type="submission" date="2016-12" db="EMBL/GenBank/DDBJ databases">
        <title>Trade-off between light-utilization and light-protection in marine flavobacteria.</title>
        <authorList>
            <person name="Kumagai Y."/>
            <person name="Yoshizawa S."/>
            <person name="Kogure K."/>
            <person name="Iwasaki W."/>
        </authorList>
    </citation>
    <scope>NUCLEOTIDE SEQUENCE [LARGE SCALE GENOMIC DNA]</scope>
    <source>
        <strain evidence="1 2">ATCC 43844</strain>
    </source>
</reference>
<evidence type="ECO:0000313" key="2">
    <source>
        <dbReference type="Proteomes" id="UP000239068"/>
    </source>
</evidence>
<proteinExistence type="predicted"/>
<dbReference type="RefSeq" id="WP_105022542.1">
    <property type="nucleotide sequence ID" value="NZ_MSCM01000002.1"/>
</dbReference>
<comment type="caution">
    <text evidence="1">The sequence shown here is derived from an EMBL/GenBank/DDBJ whole genome shotgun (WGS) entry which is preliminary data.</text>
</comment>
<dbReference type="OrthoDB" id="1201629at2"/>
<sequence length="205" mass="23564">MKTKITKFILLFTASLFFISCKSDCNHEKELKETQNSERPSQAITYPEMASMFKEYDNGQRVVLNEYISKKSEGKDSVETISQFYSLSEIKQYIAYIERLSKEKEIDLTGIRIFTSAYPSDYKIKEYQNRVCFILAPTTNIGDKKNIAYEPLESDVKKPVSMKSILDKYADVTTRSVNRAAIFSFNIIANDNSSALNRGNIYPPY</sequence>
<name>A0A2S7WIV1_9FLAO</name>
<dbReference type="AlphaFoldDB" id="A0A2S7WIV1"/>
<evidence type="ECO:0000313" key="1">
    <source>
        <dbReference type="EMBL" id="PQJ77222.1"/>
    </source>
</evidence>
<dbReference type="EMBL" id="MSCM01000002">
    <property type="protein sequence ID" value="PQJ77222.1"/>
    <property type="molecule type" value="Genomic_DNA"/>
</dbReference>
<protein>
    <submittedName>
        <fullName evidence="1">Uncharacterized protein</fullName>
    </submittedName>
</protein>
<accession>A0A2S7WIV1</accession>
<organism evidence="1 2">
    <name type="scientific">Polaribacter glomeratus</name>
    <dbReference type="NCBI Taxonomy" id="102"/>
    <lineage>
        <taxon>Bacteria</taxon>
        <taxon>Pseudomonadati</taxon>
        <taxon>Bacteroidota</taxon>
        <taxon>Flavobacteriia</taxon>
        <taxon>Flavobacteriales</taxon>
        <taxon>Flavobacteriaceae</taxon>
    </lineage>
</organism>
<keyword evidence="2" id="KW-1185">Reference proteome</keyword>
<gene>
    <name evidence="1" type="ORF">BTO16_15400</name>
</gene>
<dbReference type="PROSITE" id="PS51257">
    <property type="entry name" value="PROKAR_LIPOPROTEIN"/>
    <property type="match status" value="1"/>
</dbReference>